<evidence type="ECO:0000256" key="1">
    <source>
        <dbReference type="SAM" id="Phobius"/>
    </source>
</evidence>
<keyword evidence="1" id="KW-0472">Membrane</keyword>
<feature type="domain" description="TadE-like" evidence="2">
    <location>
        <begin position="8"/>
        <end position="50"/>
    </location>
</feature>
<dbReference type="InterPro" id="IPR012495">
    <property type="entry name" value="TadE-like_dom"/>
</dbReference>
<accession>A0A1S1Q101</accession>
<keyword evidence="1" id="KW-0812">Transmembrane</keyword>
<organism evidence="3 4">
    <name type="scientific">Parafrankia soli</name>
    <dbReference type="NCBI Taxonomy" id="2599596"/>
    <lineage>
        <taxon>Bacteria</taxon>
        <taxon>Bacillati</taxon>
        <taxon>Actinomycetota</taxon>
        <taxon>Actinomycetes</taxon>
        <taxon>Frankiales</taxon>
        <taxon>Frankiaceae</taxon>
        <taxon>Parafrankia</taxon>
    </lineage>
</organism>
<sequence>MTGDGDSGSAIVEFVLVGTLLLMLILDVIQVGLVLHVRNTLAADAAEGARHAANLEVPASEGGTYAQRLIAETLPGRADTVCTGQDEVGPGDIPLVQVTCTVVVPLSLVPLGDGVTVTVTGHAVKETP</sequence>
<keyword evidence="1" id="KW-1133">Transmembrane helix</keyword>
<dbReference type="EMBL" id="MAXA01000219">
    <property type="protein sequence ID" value="OHV27650.1"/>
    <property type="molecule type" value="Genomic_DNA"/>
</dbReference>
<protein>
    <submittedName>
        <fullName evidence="3">Pilus assembly protein TadE</fullName>
    </submittedName>
</protein>
<feature type="transmembrane region" description="Helical" evidence="1">
    <location>
        <begin position="14"/>
        <end position="35"/>
    </location>
</feature>
<evidence type="ECO:0000313" key="4">
    <source>
        <dbReference type="Proteomes" id="UP000179769"/>
    </source>
</evidence>
<keyword evidence="4" id="KW-1185">Reference proteome</keyword>
<comment type="caution">
    <text evidence="3">The sequence shown here is derived from an EMBL/GenBank/DDBJ whole genome shotgun (WGS) entry which is preliminary data.</text>
</comment>
<name>A0A1S1Q101_9ACTN</name>
<reference evidence="4" key="1">
    <citation type="submission" date="2016-07" db="EMBL/GenBank/DDBJ databases">
        <title>Frankia sp. NRRL B-16219 Genome sequencing.</title>
        <authorList>
            <person name="Ghodhbane-Gtari F."/>
            <person name="Swanson E."/>
            <person name="Gueddou A."/>
            <person name="Louati M."/>
            <person name="Nouioui I."/>
            <person name="Hezbri K."/>
            <person name="Abebe-Akele F."/>
            <person name="Simpson S."/>
            <person name="Morris K."/>
            <person name="Thomas K."/>
            <person name="Gtari M."/>
            <person name="Tisa L.S."/>
        </authorList>
    </citation>
    <scope>NUCLEOTIDE SEQUENCE [LARGE SCALE GENOMIC DNA]</scope>
    <source>
        <strain evidence="4">NRRL B-16219</strain>
    </source>
</reference>
<evidence type="ECO:0000259" key="2">
    <source>
        <dbReference type="Pfam" id="PF07811"/>
    </source>
</evidence>
<gene>
    <name evidence="3" type="ORF">BBK14_20060</name>
</gene>
<dbReference type="AlphaFoldDB" id="A0A1S1Q101"/>
<dbReference type="Pfam" id="PF07811">
    <property type="entry name" value="TadE"/>
    <property type="match status" value="1"/>
</dbReference>
<dbReference type="Proteomes" id="UP000179769">
    <property type="component" value="Unassembled WGS sequence"/>
</dbReference>
<evidence type="ECO:0000313" key="3">
    <source>
        <dbReference type="EMBL" id="OHV27650.1"/>
    </source>
</evidence>
<proteinExistence type="predicted"/>